<evidence type="ECO:0000256" key="4">
    <source>
        <dbReference type="ARBA" id="ARBA00022857"/>
    </source>
</evidence>
<gene>
    <name evidence="14" type="ORF">HMPREF9333_01757</name>
</gene>
<evidence type="ECO:0000256" key="3">
    <source>
        <dbReference type="ARBA" id="ARBA00022827"/>
    </source>
</evidence>
<dbReference type="eggNOG" id="COG1249">
    <property type="taxonomic scope" value="Bacteria"/>
</dbReference>
<dbReference type="Gene3D" id="3.30.390.30">
    <property type="match status" value="1"/>
</dbReference>
<evidence type="ECO:0000313" key="14">
    <source>
        <dbReference type="EMBL" id="EHI55137.1"/>
    </source>
</evidence>
<dbReference type="PIRSF" id="PIRSF000350">
    <property type="entry name" value="Mercury_reductase_MerA"/>
    <property type="match status" value="1"/>
</dbReference>
<evidence type="ECO:0000256" key="11">
    <source>
        <dbReference type="RuleBase" id="RU003691"/>
    </source>
</evidence>
<keyword evidence="5 11" id="KW-0560">Oxidoreductase</keyword>
<keyword evidence="9" id="KW-0520">NAD</keyword>
<feature type="active site" description="Proton acceptor" evidence="8">
    <location>
        <position position="439"/>
    </location>
</feature>
<evidence type="ECO:0000256" key="1">
    <source>
        <dbReference type="ARBA" id="ARBA00007532"/>
    </source>
</evidence>
<dbReference type="PATRIC" id="fig|679200.3.peg.1856"/>
<dbReference type="FunFam" id="3.30.390.30:FF:000001">
    <property type="entry name" value="Dihydrolipoyl dehydrogenase"/>
    <property type="match status" value="1"/>
</dbReference>
<evidence type="ECO:0008006" key="16">
    <source>
        <dbReference type="Google" id="ProtNLM"/>
    </source>
</evidence>
<dbReference type="Pfam" id="PF02852">
    <property type="entry name" value="Pyr_redox_dim"/>
    <property type="match status" value="1"/>
</dbReference>
<dbReference type="PROSITE" id="PS00076">
    <property type="entry name" value="PYRIDINE_REDOX_1"/>
    <property type="match status" value="1"/>
</dbReference>
<evidence type="ECO:0000259" key="13">
    <source>
        <dbReference type="Pfam" id="PF07992"/>
    </source>
</evidence>
<feature type="binding site" evidence="9">
    <location>
        <begin position="174"/>
        <end position="181"/>
    </location>
    <ligand>
        <name>NAD(+)</name>
        <dbReference type="ChEBI" id="CHEBI:57540"/>
    </ligand>
</feature>
<keyword evidence="6" id="KW-1015">Disulfide bond</keyword>
<dbReference type="PRINTS" id="PR00368">
    <property type="entry name" value="FADPNR"/>
</dbReference>
<evidence type="ECO:0000256" key="7">
    <source>
        <dbReference type="ARBA" id="ARBA00023284"/>
    </source>
</evidence>
<comment type="similarity">
    <text evidence="1 11">Belongs to the class-I pyridine nucleotide-disulfide oxidoreductase family.</text>
</comment>
<dbReference type="InterPro" id="IPR001100">
    <property type="entry name" value="Pyr_nuc-diS_OxRdtase"/>
</dbReference>
<feature type="binding site" evidence="9">
    <location>
        <position position="305"/>
    </location>
    <ligand>
        <name>NAD(+)</name>
        <dbReference type="ChEBI" id="CHEBI:57540"/>
    </ligand>
</feature>
<dbReference type="PANTHER" id="PTHR43014">
    <property type="entry name" value="MERCURIC REDUCTASE"/>
    <property type="match status" value="1"/>
</dbReference>
<feature type="domain" description="Pyridine nucleotide-disulphide oxidoreductase dimerisation" evidence="12">
    <location>
        <begin position="344"/>
        <end position="448"/>
    </location>
</feature>
<dbReference type="InterPro" id="IPR036188">
    <property type="entry name" value="FAD/NAD-bd_sf"/>
</dbReference>
<evidence type="ECO:0000256" key="8">
    <source>
        <dbReference type="PIRSR" id="PIRSR000350-2"/>
    </source>
</evidence>
<dbReference type="SUPFAM" id="SSF51905">
    <property type="entry name" value="FAD/NAD(P)-binding domain"/>
    <property type="match status" value="1"/>
</dbReference>
<feature type="domain" description="FAD/NAD(P)-binding" evidence="13">
    <location>
        <begin position="7"/>
        <end position="316"/>
    </location>
</feature>
<dbReference type="GO" id="GO:0016668">
    <property type="term" value="F:oxidoreductase activity, acting on a sulfur group of donors, NAD(P) as acceptor"/>
    <property type="evidence" value="ECO:0007669"/>
    <property type="project" value="InterPro"/>
</dbReference>
<evidence type="ECO:0000256" key="2">
    <source>
        <dbReference type="ARBA" id="ARBA00022630"/>
    </source>
</evidence>
<dbReference type="Pfam" id="PF07992">
    <property type="entry name" value="Pyr_redox_2"/>
    <property type="match status" value="1"/>
</dbReference>
<keyword evidence="2 11" id="KW-0285">Flavoprotein</keyword>
<dbReference type="PANTHER" id="PTHR43014:SF4">
    <property type="entry name" value="PYRIDINE NUCLEOTIDE-DISULFIDE OXIDOREDUCTASE RCLA-RELATED"/>
    <property type="match status" value="1"/>
</dbReference>
<name>G5GJL7_9FIRM</name>
<feature type="binding site" evidence="9">
    <location>
        <begin position="136"/>
        <end position="138"/>
    </location>
    <ligand>
        <name>FAD</name>
        <dbReference type="ChEBI" id="CHEBI:57692"/>
    </ligand>
</feature>
<keyword evidence="3 9" id="KW-0274">FAD</keyword>
<dbReference type="SUPFAM" id="SSF55424">
    <property type="entry name" value="FAD/NAD-linked reductases, dimerisation (C-terminal) domain"/>
    <property type="match status" value="1"/>
</dbReference>
<dbReference type="AlphaFoldDB" id="G5GJL7"/>
<dbReference type="Gene3D" id="3.50.50.60">
    <property type="entry name" value="FAD/NAD(P)-binding domain"/>
    <property type="match status" value="2"/>
</dbReference>
<feature type="binding site" evidence="9">
    <location>
        <position position="264"/>
    </location>
    <ligand>
        <name>NAD(+)</name>
        <dbReference type="ChEBI" id="CHEBI:57540"/>
    </ligand>
</feature>
<protein>
    <recommendedName>
        <fullName evidence="16">Pyridine nucleotide-disulfide oxidoreductase</fullName>
    </recommendedName>
</protein>
<keyword evidence="15" id="KW-1185">Reference proteome</keyword>
<dbReference type="InterPro" id="IPR012999">
    <property type="entry name" value="Pyr_OxRdtase_I_AS"/>
</dbReference>
<feature type="binding site" evidence="9">
    <location>
        <position position="53"/>
    </location>
    <ligand>
        <name>FAD</name>
        <dbReference type="ChEBI" id="CHEBI:57692"/>
    </ligand>
</feature>
<dbReference type="InterPro" id="IPR016156">
    <property type="entry name" value="FAD/NAD-linked_Rdtase_dimer_sf"/>
</dbReference>
<keyword evidence="4" id="KW-0521">NADP</keyword>
<dbReference type="InterPro" id="IPR023753">
    <property type="entry name" value="FAD/NAD-binding_dom"/>
</dbReference>
<evidence type="ECO:0000313" key="15">
    <source>
        <dbReference type="Proteomes" id="UP000003011"/>
    </source>
</evidence>
<dbReference type="RefSeq" id="WP_005541539.1">
    <property type="nucleotide sequence ID" value="NZ_JH378835.1"/>
</dbReference>
<evidence type="ECO:0000256" key="10">
    <source>
        <dbReference type="PIRSR" id="PIRSR000350-4"/>
    </source>
</evidence>
<dbReference type="PRINTS" id="PR00411">
    <property type="entry name" value="PNDRDTASEI"/>
</dbReference>
<sequence length="454" mass="50039">MNKRVDNIIIGFGKAGKTLANYLGNKGEKTILVEKSSLMYGGTCINVGCIPSKFLATSADRRSFSGISDEEYYKNSVVNKKSLVAKLNKANYDKVAGINNVEVIDGCASFKDEHTILIKTAREEYEVYAERIFINTGSTPFIPDIEGLKIKNRIHTSESLMNLEEFPHTLTIFGSGFIGLEFAASYAKFGTKVTIIDKADKLLPREDDDVANEVFESYKALGVDFIFNAGIDHVEQDENKVTISYTVNGEKSQIYSDALLVATGRKANIKDLNLANAGVEISERGFINVNKHLQTNKPHIFAMGDVNGGPQFTYVSLDDNRIVKSYLEDNGSYSKDDRQPIAFSAFLHPTFSKVGLSEKDALEKGYKIKVATLPVTAIPKAKILGNQTGIYKAVVDADTNQILGVVLFGEDSHEVINIVVLAIIMKQPYTMLANQIFTHPTMAEALNDLFVLIK</sequence>
<keyword evidence="9" id="KW-0547">Nucleotide-binding</keyword>
<dbReference type="STRING" id="679200.HMPREF9333_01757"/>
<dbReference type="HOGENOM" id="CLU_016755_1_2_9"/>
<dbReference type="GO" id="GO:0003955">
    <property type="term" value="F:NAD(P)H dehydrogenase (quinone) activity"/>
    <property type="evidence" value="ECO:0007669"/>
    <property type="project" value="TreeGrafter"/>
</dbReference>
<proteinExistence type="inferred from homology"/>
<comment type="cofactor">
    <cofactor evidence="9">
        <name>FAD</name>
        <dbReference type="ChEBI" id="CHEBI:57692"/>
    </cofactor>
    <text evidence="9">Binds 1 FAD per subunit.</text>
</comment>
<reference evidence="14 15" key="1">
    <citation type="submission" date="2011-08" db="EMBL/GenBank/DDBJ databases">
        <title>The Genome Sequence of Johnsonella ignava ATCC 51276.</title>
        <authorList>
            <consortium name="The Broad Institute Genome Sequencing Platform"/>
            <person name="Earl A."/>
            <person name="Ward D."/>
            <person name="Feldgarden M."/>
            <person name="Gevers D."/>
            <person name="Izard J."/>
            <person name="Blanton J.M."/>
            <person name="Baranova O.V."/>
            <person name="Dewhirst F.E."/>
            <person name="Young S.K."/>
            <person name="Zeng Q."/>
            <person name="Gargeya S."/>
            <person name="Fitzgerald M."/>
            <person name="Haas B."/>
            <person name="Abouelleil A."/>
            <person name="Alvarado L."/>
            <person name="Arachchi H.M."/>
            <person name="Berlin A."/>
            <person name="Brown A."/>
            <person name="Chapman S.B."/>
            <person name="Chen Z."/>
            <person name="Dunbar C."/>
            <person name="Freedman E."/>
            <person name="Gearin G."/>
            <person name="Gellesch M."/>
            <person name="Goldberg J."/>
            <person name="Griggs A."/>
            <person name="Gujja S."/>
            <person name="Heiman D."/>
            <person name="Howarth C."/>
            <person name="Larson L."/>
            <person name="Lui A."/>
            <person name="MacDonald P.J.P."/>
            <person name="Montmayeur A."/>
            <person name="Murphy C."/>
            <person name="Neiman D."/>
            <person name="Pearson M."/>
            <person name="Priest M."/>
            <person name="Roberts A."/>
            <person name="Saif S."/>
            <person name="Shea T."/>
            <person name="Shenoy N."/>
            <person name="Sisk P."/>
            <person name="Stolte C."/>
            <person name="Sykes S."/>
            <person name="Wortman J."/>
            <person name="Nusbaum C."/>
            <person name="Birren B."/>
        </authorList>
    </citation>
    <scope>NUCLEOTIDE SEQUENCE [LARGE SCALE GENOMIC DNA]</scope>
    <source>
        <strain evidence="14 15">ATCC 51276</strain>
    </source>
</reference>
<evidence type="ECO:0000259" key="12">
    <source>
        <dbReference type="Pfam" id="PF02852"/>
    </source>
</evidence>
<dbReference type="EMBL" id="ACZL01000029">
    <property type="protein sequence ID" value="EHI55137.1"/>
    <property type="molecule type" value="Genomic_DNA"/>
</dbReference>
<dbReference type="GO" id="GO:0050660">
    <property type="term" value="F:flavin adenine dinucleotide binding"/>
    <property type="evidence" value="ECO:0007669"/>
    <property type="project" value="TreeGrafter"/>
</dbReference>
<keyword evidence="7 11" id="KW-0676">Redox-active center</keyword>
<dbReference type="Proteomes" id="UP000003011">
    <property type="component" value="Unassembled WGS sequence"/>
</dbReference>
<evidence type="ECO:0000256" key="9">
    <source>
        <dbReference type="PIRSR" id="PIRSR000350-3"/>
    </source>
</evidence>
<accession>G5GJL7</accession>
<organism evidence="14 15">
    <name type="scientific">Johnsonella ignava ATCC 51276</name>
    <dbReference type="NCBI Taxonomy" id="679200"/>
    <lineage>
        <taxon>Bacteria</taxon>
        <taxon>Bacillati</taxon>
        <taxon>Bacillota</taxon>
        <taxon>Clostridia</taxon>
        <taxon>Lachnospirales</taxon>
        <taxon>Lachnospiraceae</taxon>
        <taxon>Johnsonella</taxon>
    </lineage>
</organism>
<dbReference type="InterPro" id="IPR004099">
    <property type="entry name" value="Pyr_nucl-diS_OxRdtase_dimer"/>
</dbReference>
<comment type="caution">
    <text evidence="14">The sequence shown here is derived from an EMBL/GenBank/DDBJ whole genome shotgun (WGS) entry which is preliminary data.</text>
</comment>
<feature type="disulfide bond" description="Redox-active" evidence="10">
    <location>
        <begin position="44"/>
        <end position="49"/>
    </location>
</feature>
<evidence type="ECO:0000256" key="6">
    <source>
        <dbReference type="ARBA" id="ARBA00023157"/>
    </source>
</evidence>
<evidence type="ECO:0000256" key="5">
    <source>
        <dbReference type="ARBA" id="ARBA00023002"/>
    </source>
</evidence>